<evidence type="ECO:0000259" key="3">
    <source>
        <dbReference type="PROSITE" id="PS50186"/>
    </source>
</evidence>
<feature type="domain" description="RGS" evidence="2">
    <location>
        <begin position="454"/>
        <end position="692"/>
    </location>
</feature>
<dbReference type="GO" id="GO:0071444">
    <property type="term" value="P:cellular response to pheromone"/>
    <property type="evidence" value="ECO:0007669"/>
    <property type="project" value="EnsemblFungi"/>
</dbReference>
<dbReference type="HOGENOM" id="CLU_024143_0_0_1"/>
<reference evidence="4 5" key="1">
    <citation type="journal article" date="2004" name="Nature">
        <title>Genome evolution in yeasts.</title>
        <authorList>
            <consortium name="Genolevures"/>
            <person name="Dujon B."/>
            <person name="Sherman D."/>
            <person name="Fischer G."/>
            <person name="Durrens P."/>
            <person name="Casaregola S."/>
            <person name="Lafontaine I."/>
            <person name="de Montigny J."/>
            <person name="Marck C."/>
            <person name="Neuveglise C."/>
            <person name="Talla E."/>
            <person name="Goffard N."/>
            <person name="Frangeul L."/>
            <person name="Aigle M."/>
            <person name="Anthouard V."/>
            <person name="Babour A."/>
            <person name="Barbe V."/>
            <person name="Barnay S."/>
            <person name="Blanchin S."/>
            <person name="Beckerich J.M."/>
            <person name="Beyne E."/>
            <person name="Bleykasten C."/>
            <person name="Boisrame A."/>
            <person name="Boyer J."/>
            <person name="Cattolico L."/>
            <person name="Confanioleri F."/>
            <person name="de Daruvar A."/>
            <person name="Despons L."/>
            <person name="Fabre E."/>
            <person name="Fairhead C."/>
            <person name="Ferry-Dumazet H."/>
            <person name="Groppi A."/>
            <person name="Hantraye F."/>
            <person name="Hennequin C."/>
            <person name="Jauniaux N."/>
            <person name="Joyet P."/>
            <person name="Kachouri R."/>
            <person name="Kerrest A."/>
            <person name="Koszul R."/>
            <person name="Lemaire M."/>
            <person name="Lesur I."/>
            <person name="Ma L."/>
            <person name="Muller H."/>
            <person name="Nicaud J.M."/>
            <person name="Nikolski M."/>
            <person name="Oztas S."/>
            <person name="Ozier-Kalogeropoulos O."/>
            <person name="Pellenz S."/>
            <person name="Potier S."/>
            <person name="Richard G.F."/>
            <person name="Straub M.L."/>
            <person name="Suleau A."/>
            <person name="Swennene D."/>
            <person name="Tekaia F."/>
            <person name="Wesolowski-Louvel M."/>
            <person name="Westhof E."/>
            <person name="Wirth B."/>
            <person name="Zeniou-Meyer M."/>
            <person name="Zivanovic I."/>
            <person name="Bolotin-Fukuhara M."/>
            <person name="Thierry A."/>
            <person name="Bouchier C."/>
            <person name="Caudron B."/>
            <person name="Scarpelli C."/>
            <person name="Gaillardin C."/>
            <person name="Weissenbach J."/>
            <person name="Wincker P."/>
            <person name="Souciet J.L."/>
        </authorList>
    </citation>
    <scope>NUCLEOTIDE SEQUENCE [LARGE SCALE GENOMIC DNA]</scope>
    <source>
        <strain evidence="5">ATCC 36239 / CBS 767 / BCRC 21394 / JCM 1990 / NBRC 0083 / IGC 2968</strain>
    </source>
</reference>
<dbReference type="VEuPathDB" id="FungiDB:DEHA2E10164g"/>
<dbReference type="CDD" id="cd08708">
    <property type="entry name" value="RGS_FLBA"/>
    <property type="match status" value="1"/>
</dbReference>
<dbReference type="SUPFAM" id="SSF46785">
    <property type="entry name" value="Winged helix' DNA-binding domain"/>
    <property type="match status" value="1"/>
</dbReference>
<dbReference type="PANTHER" id="PTHR10845:SF192">
    <property type="entry name" value="DOUBLE HIT, ISOFORM B"/>
    <property type="match status" value="1"/>
</dbReference>
<dbReference type="CDD" id="cd04450">
    <property type="entry name" value="DEP_RGS7-like"/>
    <property type="match status" value="1"/>
</dbReference>
<dbReference type="Gene3D" id="1.10.10.10">
    <property type="entry name" value="Winged helix-like DNA-binding domain superfamily/Winged helix DNA-binding domain"/>
    <property type="match status" value="1"/>
</dbReference>
<sequence length="699" mass="79754">MKIKNILNINNSGDASKTLHETVLKNFNKTPSGKIYENELKDIYGMMLICLELKDTLGTRIRFNPLAKTYPYSFHIEDALEKMTHLEVKIELSKTTTTISYSIKPELGSALLTKFFNAKLLHSPADRTRSKPKNAVLLQPTPKGVAILQDFYKKIGGKREGIPPILLSNLNSMDLFKFDRDPISDKILYSDYFLQLIFVKLMSSSPNVWSPDKKADTLPSIDSKLDFNECFSDGFDFSMLGIDKATVNLQNLYPGCEGVNFWDSQSNGSSITVDEKDKKSYIVSPIHHRYFTNPESDSHVQYYVSNTGVRFHQNKIFRSSTGEDMNINLCISGKAICQWLCDCTDVISIHHATEIADLLLKVKLLVPITSSPSNANYKRFQPDRSSFYVLGEQGLNIVHWMDIKENELVNNIEEASADRHTYKELSSQSIESFIDNCMSRDLKSQRNSKVPITTLQENLKDPGMRYLFKKHLEKEFCSENLEAYLQLKQFHKKITILSELLIFKRNCMKHTTKSIDCQIVQLANTCLGMAYHIYFTYLSSDSPFLLNINYNLKEQITTIMLNKSMVSSATTQDYTKTTIQESLGDNRSAPQGISGDIELEITPTSPVSSTKSNASSRETRIIGDSNIKRQDIVYQEFDFQFKSPMEQNIRNTLNILVQVSAIFDATANHIYRLMEVDSFPKFLDSDIYQHATSYIELRK</sequence>
<dbReference type="GO" id="GO:0005096">
    <property type="term" value="F:GTPase activator activity"/>
    <property type="evidence" value="ECO:0007669"/>
    <property type="project" value="EnsemblFungi"/>
</dbReference>
<organism evidence="4 5">
    <name type="scientific">Debaryomyces hansenii (strain ATCC 36239 / CBS 767 / BCRC 21394 / JCM 1990 / NBRC 0083 / IGC 2968)</name>
    <name type="common">Yeast</name>
    <name type="synonym">Torulaspora hansenii</name>
    <dbReference type="NCBI Taxonomy" id="284592"/>
    <lineage>
        <taxon>Eukaryota</taxon>
        <taxon>Fungi</taxon>
        <taxon>Dikarya</taxon>
        <taxon>Ascomycota</taxon>
        <taxon>Saccharomycotina</taxon>
        <taxon>Pichiomycetes</taxon>
        <taxon>Debaryomycetaceae</taxon>
        <taxon>Debaryomyces</taxon>
    </lineage>
</organism>
<dbReference type="OMA" id="DPGMRYL"/>
<dbReference type="RefSeq" id="XP_002770459.1">
    <property type="nucleotide sequence ID" value="XM_002770413.1"/>
</dbReference>
<evidence type="ECO:0000313" key="5">
    <source>
        <dbReference type="Proteomes" id="UP000000599"/>
    </source>
</evidence>
<dbReference type="STRING" id="284592.B5RTZ0"/>
<feature type="domain" description="DEP" evidence="3">
    <location>
        <begin position="305"/>
        <end position="392"/>
    </location>
</feature>
<dbReference type="GO" id="GO:0009968">
    <property type="term" value="P:negative regulation of signal transduction"/>
    <property type="evidence" value="ECO:0007669"/>
    <property type="project" value="UniProtKB-KW"/>
</dbReference>
<dbReference type="Pfam" id="PF00615">
    <property type="entry name" value="RGS"/>
    <property type="match status" value="2"/>
</dbReference>
<dbReference type="PROSITE" id="PS50132">
    <property type="entry name" value="RGS"/>
    <property type="match status" value="1"/>
</dbReference>
<dbReference type="SUPFAM" id="SSF48097">
    <property type="entry name" value="Regulator of G-protein signaling, RGS"/>
    <property type="match status" value="1"/>
</dbReference>
<dbReference type="Pfam" id="PF25889">
    <property type="entry name" value="WHD_Fungal_DR"/>
    <property type="match status" value="1"/>
</dbReference>
<dbReference type="PROSITE" id="PS50186">
    <property type="entry name" value="DEP"/>
    <property type="match status" value="1"/>
</dbReference>
<dbReference type="InterPro" id="IPR000591">
    <property type="entry name" value="DEP_dom"/>
</dbReference>
<gene>
    <name evidence="4" type="ordered locus">DEHA2E10164g</name>
</gene>
<dbReference type="InterPro" id="IPR016137">
    <property type="entry name" value="RGS"/>
</dbReference>
<dbReference type="Gene3D" id="1.10.196.10">
    <property type="match status" value="1"/>
</dbReference>
<dbReference type="PANTHER" id="PTHR10845">
    <property type="entry name" value="REGULATOR OF G PROTEIN SIGNALING"/>
    <property type="match status" value="1"/>
</dbReference>
<evidence type="ECO:0000259" key="2">
    <source>
        <dbReference type="PROSITE" id="PS50132"/>
    </source>
</evidence>
<keyword evidence="1" id="KW-0734">Signal transduction inhibitor</keyword>
<dbReference type="AlphaFoldDB" id="B5RTZ0"/>
<dbReference type="GO" id="GO:0005886">
    <property type="term" value="C:plasma membrane"/>
    <property type="evidence" value="ECO:0007669"/>
    <property type="project" value="EnsemblFungi"/>
</dbReference>
<dbReference type="EMBL" id="CR382137">
    <property type="protein sequence ID" value="CAR65802.1"/>
    <property type="molecule type" value="Genomic_DNA"/>
</dbReference>
<dbReference type="InParanoid" id="B5RTZ0"/>
<dbReference type="InterPro" id="IPR044926">
    <property type="entry name" value="RGS_subdomain_2"/>
</dbReference>
<dbReference type="GeneID" id="8998721"/>
<dbReference type="InterPro" id="IPR036388">
    <property type="entry name" value="WH-like_DNA-bd_sf"/>
</dbReference>
<dbReference type="Gene3D" id="1.10.167.10">
    <property type="entry name" value="Regulator of G-protein Signalling 4, domain 2"/>
    <property type="match status" value="2"/>
</dbReference>
<dbReference type="eggNOG" id="KOG3589">
    <property type="taxonomic scope" value="Eukaryota"/>
</dbReference>
<evidence type="ECO:0000256" key="1">
    <source>
        <dbReference type="ARBA" id="ARBA00022700"/>
    </source>
</evidence>
<proteinExistence type="predicted"/>
<dbReference type="InterPro" id="IPR036305">
    <property type="entry name" value="RGS_sf"/>
</dbReference>
<name>B5RTZ0_DEBHA</name>
<dbReference type="SMART" id="SM00315">
    <property type="entry name" value="RGS"/>
    <property type="match status" value="1"/>
</dbReference>
<accession>B5RTZ0</accession>
<dbReference type="GO" id="GO:0000747">
    <property type="term" value="P:conjugation with cellular fusion"/>
    <property type="evidence" value="ECO:0007669"/>
    <property type="project" value="EnsemblFungi"/>
</dbReference>
<dbReference type="InterPro" id="IPR024066">
    <property type="entry name" value="RGS_subdom1/3"/>
</dbReference>
<dbReference type="Proteomes" id="UP000000599">
    <property type="component" value="Chromosome E"/>
</dbReference>
<dbReference type="InterPro" id="IPR058855">
    <property type="entry name" value="RGS1/SST2-like_Fungal-DR"/>
</dbReference>
<keyword evidence="5" id="KW-1185">Reference proteome</keyword>
<evidence type="ECO:0000313" key="4">
    <source>
        <dbReference type="EMBL" id="CAR65802.1"/>
    </source>
</evidence>
<dbReference type="InterPro" id="IPR036390">
    <property type="entry name" value="WH_DNA-bd_sf"/>
</dbReference>
<dbReference type="InterPro" id="IPR008979">
    <property type="entry name" value="Galactose-bd-like_sf"/>
</dbReference>
<dbReference type="KEGG" id="dha:DEHA2E10164g"/>
<dbReference type="SUPFAM" id="SSF49785">
    <property type="entry name" value="Galactose-binding domain-like"/>
    <property type="match status" value="1"/>
</dbReference>
<protein>
    <submittedName>
        <fullName evidence="4">DEHA2E10164p</fullName>
    </submittedName>
</protein>
<dbReference type="GO" id="GO:0035556">
    <property type="term" value="P:intracellular signal transduction"/>
    <property type="evidence" value="ECO:0007669"/>
    <property type="project" value="InterPro"/>
</dbReference>
<dbReference type="FunCoup" id="B5RTZ0">
    <property type="interactions" value="147"/>
</dbReference>
<dbReference type="OrthoDB" id="196547at2759"/>